<dbReference type="Proteomes" id="UP000554766">
    <property type="component" value="Unassembled WGS sequence"/>
</dbReference>
<evidence type="ECO:0000256" key="2">
    <source>
        <dbReference type="ARBA" id="ARBA00025626"/>
    </source>
</evidence>
<dbReference type="PANTHER" id="PTHR37459">
    <property type="match status" value="1"/>
</dbReference>
<dbReference type="InterPro" id="IPR010154">
    <property type="entry name" value="CRISPR-assoc_Cas7/Cst2/DevR"/>
</dbReference>
<comment type="caution">
    <text evidence="3">The sequence shown here is derived from an EMBL/GenBank/DDBJ whole genome shotgun (WGS) entry which is preliminary data.</text>
</comment>
<reference evidence="3 4" key="1">
    <citation type="journal article" date="2020" name="Nat. Commun.">
        <title>The structures of two archaeal type IV pili illuminate evolutionary relationships.</title>
        <authorList>
            <person name="Wang F."/>
            <person name="Baquero D.P."/>
            <person name="Su Z."/>
            <person name="Beltran L.C."/>
            <person name="Prangishvili D."/>
            <person name="Krupovic M."/>
            <person name="Egelman E.H."/>
        </authorList>
    </citation>
    <scope>NUCLEOTIDE SEQUENCE [LARGE SCALE GENOMIC DNA]</scope>
    <source>
        <strain evidence="3 4">2GA</strain>
    </source>
</reference>
<dbReference type="Pfam" id="PF01905">
    <property type="entry name" value="DevR"/>
    <property type="match status" value="1"/>
</dbReference>
<sequence>MFVSFGFRFRAEVEALNMAESVGNYARHRTAPVVIKDGDRYRITLAPAVSGQSIAYGYMAALVRLALERNMPLSDDDKQYEKLGGFFKRANQADLDHDKRVETSVVEDITGFMTTEEAQAQGRGRMARRTSPLMFSYLVPDTSSARAVVVPQMHVRYNLQNPQQQVVYQIESGSGIFIQTVAVDVGRIGLLSNGNYVKDVCERVKLAFDALKLLYSGMLFGAKKARYHPVFEPLGGVAAASPKPFVVLPPRLGDYVAENLARIKALGYGKLFCFDREGVTSCSKAQGVESRSTLEELVEAVKEYVVSNRCK</sequence>
<keyword evidence="4" id="KW-1185">Reference proteome</keyword>
<dbReference type="RefSeq" id="WP_011900612.1">
    <property type="nucleotide sequence ID" value="NZ_JAAVJF010000002.1"/>
</dbReference>
<dbReference type="EMBL" id="JAAVJF010000002">
    <property type="protein sequence ID" value="NYR15572.1"/>
    <property type="molecule type" value="Genomic_DNA"/>
</dbReference>
<evidence type="ECO:0000313" key="4">
    <source>
        <dbReference type="Proteomes" id="UP000554766"/>
    </source>
</evidence>
<gene>
    <name evidence="3" type="ORF">HC235_06420</name>
</gene>
<dbReference type="NCBIfam" id="TIGR01875">
    <property type="entry name" value="cas_MJ0381"/>
    <property type="match status" value="1"/>
</dbReference>
<evidence type="ECO:0000256" key="1">
    <source>
        <dbReference type="ARBA" id="ARBA00023118"/>
    </source>
</evidence>
<proteinExistence type="predicted"/>
<accession>A0A7L4PA23</accession>
<dbReference type="AlphaFoldDB" id="A0A7L4PA23"/>
<dbReference type="GO" id="GO:0051607">
    <property type="term" value="P:defense response to virus"/>
    <property type="evidence" value="ECO:0007669"/>
    <property type="project" value="UniProtKB-KW"/>
</dbReference>
<name>A0A7L4PA23_9CREN</name>
<dbReference type="GeneID" id="5054849"/>
<dbReference type="InterPro" id="IPR052681">
    <property type="entry name" value="CRISPR-Cas7/Cst2/DevR"/>
</dbReference>
<evidence type="ECO:0000313" key="3">
    <source>
        <dbReference type="EMBL" id="NYR15572.1"/>
    </source>
</evidence>
<dbReference type="OMA" id="NYARHRT"/>
<dbReference type="PANTHER" id="PTHR37459:SF1">
    <property type="entry name" value="CRISPR-ASSOCIATED PROTEIN CAS7_CST2_DEVR"/>
    <property type="match status" value="1"/>
</dbReference>
<keyword evidence="1" id="KW-0051">Antiviral defense</keyword>
<organism evidence="3 4">
    <name type="scientific">Pyrobaculum arsenaticum</name>
    <dbReference type="NCBI Taxonomy" id="121277"/>
    <lineage>
        <taxon>Archaea</taxon>
        <taxon>Thermoproteota</taxon>
        <taxon>Thermoprotei</taxon>
        <taxon>Thermoproteales</taxon>
        <taxon>Thermoproteaceae</taxon>
        <taxon>Pyrobaculum</taxon>
    </lineage>
</organism>
<protein>
    <submittedName>
        <fullName evidence="3">DevR family CRISPR-associated autoregulator</fullName>
    </submittedName>
</protein>
<comment type="function">
    <text evidence="2">CRISPR (clustered regularly interspaced short palindromic repeat) is an adaptive immune system that provides protection against mobile genetic elements (viruses, transposable elements and conjugative plasmids). CRISPR clusters contain spacers, sequences complementary to antecedent mobile elements, and target invading nucleic acids. CRISPR clusters are transcribed and processed into CRISPR RNA (crRNA).</text>
</comment>